<dbReference type="AlphaFoldDB" id="A0A4E0QYU9"/>
<reference evidence="4" key="1">
    <citation type="submission" date="2019-03" db="EMBL/GenBank/DDBJ databases">
        <title>Improved annotation for the trematode Fasciola hepatica.</title>
        <authorList>
            <person name="Choi Y.-J."/>
            <person name="Martin J."/>
            <person name="Mitreva M."/>
        </authorList>
    </citation>
    <scope>NUCLEOTIDE SEQUENCE [LARGE SCALE GENOMIC DNA]</scope>
</reference>
<evidence type="ECO:0000313" key="5">
    <source>
        <dbReference type="Proteomes" id="UP000230066"/>
    </source>
</evidence>
<dbReference type="Proteomes" id="UP000230066">
    <property type="component" value="Unassembled WGS sequence"/>
</dbReference>
<accession>A0A4E0QYU9</accession>
<keyword evidence="5" id="KW-1185">Reference proteome</keyword>
<evidence type="ECO:0000256" key="2">
    <source>
        <dbReference type="ARBA" id="ARBA00023157"/>
    </source>
</evidence>
<dbReference type="Pfam" id="PF08583">
    <property type="entry name" value="Cmc1"/>
    <property type="match status" value="1"/>
</dbReference>
<proteinExistence type="inferred from homology"/>
<evidence type="ECO:0000256" key="3">
    <source>
        <dbReference type="RuleBase" id="RU364104"/>
    </source>
</evidence>
<comment type="caution">
    <text evidence="4">The sequence shown here is derived from an EMBL/GenBank/DDBJ whole genome shotgun (WGS) entry which is preliminary data.</text>
</comment>
<keyword evidence="3" id="KW-0496">Mitochondrion</keyword>
<keyword evidence="2" id="KW-1015">Disulfide bond</keyword>
<gene>
    <name evidence="4" type="ORF">D915_008556</name>
</gene>
<comment type="similarity">
    <text evidence="1 3">Belongs to the CMC family.</text>
</comment>
<dbReference type="GO" id="GO:0005739">
    <property type="term" value="C:mitochondrion"/>
    <property type="evidence" value="ECO:0007669"/>
    <property type="project" value="UniProtKB-SubCell"/>
</dbReference>
<protein>
    <recommendedName>
        <fullName evidence="3">COX assembly mitochondrial protein</fullName>
    </recommendedName>
</protein>
<dbReference type="InterPro" id="IPR013892">
    <property type="entry name" value="Cyt_c_biogenesis_Cmc1-like"/>
</dbReference>
<name>A0A4E0QYU9_FASHE</name>
<organism evidence="4 5">
    <name type="scientific">Fasciola hepatica</name>
    <name type="common">Liver fluke</name>
    <dbReference type="NCBI Taxonomy" id="6192"/>
    <lineage>
        <taxon>Eukaryota</taxon>
        <taxon>Metazoa</taxon>
        <taxon>Spiralia</taxon>
        <taxon>Lophotrochozoa</taxon>
        <taxon>Platyhelminthes</taxon>
        <taxon>Trematoda</taxon>
        <taxon>Digenea</taxon>
        <taxon>Plagiorchiida</taxon>
        <taxon>Echinostomata</taxon>
        <taxon>Echinostomatoidea</taxon>
        <taxon>Fasciolidae</taxon>
        <taxon>Fasciola</taxon>
    </lineage>
</organism>
<sequence length="128" mass="15042">MGLWLSKRESLEFAVLPSSEISGPLGLGDPDSTELTKVEKDTMIPALMMEELRTKKCVELWDTWNACQQEYQWSAVLLCRNLFHEALTCNKKFLKDPEYFEVMKQRYLKMRADYRRTGVEQKIVRTET</sequence>
<evidence type="ECO:0000256" key="1">
    <source>
        <dbReference type="ARBA" id="ARBA00007347"/>
    </source>
</evidence>
<comment type="subcellular location">
    <subcellularLocation>
        <location evidence="3">Mitochondrion</location>
    </subcellularLocation>
</comment>
<dbReference type="EMBL" id="JXXN02004352">
    <property type="protein sequence ID" value="THD20659.1"/>
    <property type="molecule type" value="Genomic_DNA"/>
</dbReference>
<evidence type="ECO:0000313" key="4">
    <source>
        <dbReference type="EMBL" id="THD20659.1"/>
    </source>
</evidence>